<organism evidence="3">
    <name type="scientific">Erwinia billingiae (strain Eb661)</name>
    <dbReference type="NCBI Taxonomy" id="634500"/>
    <lineage>
        <taxon>Bacteria</taxon>
        <taxon>Pseudomonadati</taxon>
        <taxon>Pseudomonadota</taxon>
        <taxon>Gammaproteobacteria</taxon>
        <taxon>Enterobacterales</taxon>
        <taxon>Erwiniaceae</taxon>
        <taxon>Erwinia</taxon>
    </lineage>
</organism>
<dbReference type="AlphaFoldDB" id="D8MNM7"/>
<dbReference type="Pfam" id="PF13302">
    <property type="entry name" value="Acetyltransf_3"/>
    <property type="match status" value="1"/>
</dbReference>
<name>D8MNM7_ERWBE</name>
<dbReference type="GO" id="GO:0016747">
    <property type="term" value="F:acyltransferase activity, transferring groups other than amino-acyl groups"/>
    <property type="evidence" value="ECO:0007669"/>
    <property type="project" value="InterPro"/>
</dbReference>
<dbReference type="GeneID" id="90510925"/>
<dbReference type="PANTHER" id="PTHR43792">
    <property type="entry name" value="GNAT FAMILY, PUTATIVE (AFU_ORTHOLOGUE AFUA_3G00765)-RELATED-RELATED"/>
    <property type="match status" value="1"/>
</dbReference>
<protein>
    <submittedName>
        <fullName evidence="2">GCN5-related N-acetyltransferase</fullName>
    </submittedName>
</protein>
<feature type="domain" description="N-acetyltransferase" evidence="1">
    <location>
        <begin position="7"/>
        <end position="169"/>
    </location>
</feature>
<gene>
    <name evidence="2" type="ordered locus">EbC_09030</name>
</gene>
<dbReference type="PROSITE" id="PS51186">
    <property type="entry name" value="GNAT"/>
    <property type="match status" value="1"/>
</dbReference>
<evidence type="ECO:0000259" key="1">
    <source>
        <dbReference type="PROSITE" id="PS51186"/>
    </source>
</evidence>
<keyword evidence="3" id="KW-1185">Reference proteome</keyword>
<dbReference type="Gene3D" id="3.40.630.30">
    <property type="match status" value="1"/>
</dbReference>
<reference evidence="2 3" key="1">
    <citation type="journal article" date="2010" name="BMC Genomics">
        <title>Genome comparison of the epiphytic bacteria Erwinia billingiae and E. tasmaniensis with the pear pathogen E. pyrifoliae.</title>
        <authorList>
            <person name="Kube M."/>
            <person name="Migdoll A.M."/>
            <person name="Gehring I."/>
            <person name="Heitmann K."/>
            <person name="Mayer Y."/>
            <person name="Kuhl H."/>
            <person name="Knaust F."/>
            <person name="Geider K."/>
            <person name="Reinhardt R."/>
        </authorList>
    </citation>
    <scope>NUCLEOTIDE SEQUENCE [LARGE SCALE GENOMIC DNA]</scope>
    <source>
        <strain evidence="2 3">Eb661</strain>
    </source>
</reference>
<dbReference type="eggNOG" id="COG1670">
    <property type="taxonomic scope" value="Bacteria"/>
</dbReference>
<proteinExistence type="predicted"/>
<dbReference type="SUPFAM" id="SSF55729">
    <property type="entry name" value="Acyl-CoA N-acyltransferases (Nat)"/>
    <property type="match status" value="1"/>
</dbReference>
<dbReference type="KEGG" id="ebi:EbC_09030"/>
<dbReference type="InterPro" id="IPR051531">
    <property type="entry name" value="N-acetyltransferase"/>
</dbReference>
<keyword evidence="2" id="KW-0808">Transferase</keyword>
<dbReference type="Proteomes" id="UP000008793">
    <property type="component" value="Chromosome"/>
</dbReference>
<dbReference type="STRING" id="634500.EbC_09030"/>
<evidence type="ECO:0000313" key="2">
    <source>
        <dbReference type="EMBL" id="CAX58434.1"/>
    </source>
</evidence>
<dbReference type="RefSeq" id="WP_013200937.1">
    <property type="nucleotide sequence ID" value="NC_014306.1"/>
</dbReference>
<accession>D8MNM7</accession>
<evidence type="ECO:0000313" key="3">
    <source>
        <dbReference type="Proteomes" id="UP000008793"/>
    </source>
</evidence>
<dbReference type="EMBL" id="FP236843">
    <property type="protein sequence ID" value="CAX58434.1"/>
    <property type="molecule type" value="Genomic_DNA"/>
</dbReference>
<dbReference type="PANTHER" id="PTHR43792:SF1">
    <property type="entry name" value="N-ACETYLTRANSFERASE DOMAIN-CONTAINING PROTEIN"/>
    <property type="match status" value="1"/>
</dbReference>
<dbReference type="InterPro" id="IPR000182">
    <property type="entry name" value="GNAT_dom"/>
</dbReference>
<sequence length="171" mass="18894">MHSSPRLTLRPVTSADAQALFAIYGDPATNLFNPAGPFSCQLVADEVLDKWLVHWQQFGFGNWALTLTGSDEVIGFGGLTVRQVNQQDFINLGYRFSTVAWGKGLATEFARWAVDFGFRQLGMTEISATVRENHLASQKVLIKAGMRCTGMILDVEGFQPSLFFTVRQEAG</sequence>
<dbReference type="HOGENOM" id="CLU_013985_3_1_6"/>
<dbReference type="InterPro" id="IPR016181">
    <property type="entry name" value="Acyl_CoA_acyltransferase"/>
</dbReference>